<protein>
    <submittedName>
        <fullName evidence="2">Uncharacterized protein</fullName>
    </submittedName>
</protein>
<accession>A0A9X0A6G0</accession>
<dbReference type="AlphaFoldDB" id="A0A9X0A6G0"/>
<evidence type="ECO:0000256" key="1">
    <source>
        <dbReference type="SAM" id="MobiDB-lite"/>
    </source>
</evidence>
<organism evidence="2 3">
    <name type="scientific">Desmophyllum pertusum</name>
    <dbReference type="NCBI Taxonomy" id="174260"/>
    <lineage>
        <taxon>Eukaryota</taxon>
        <taxon>Metazoa</taxon>
        <taxon>Cnidaria</taxon>
        <taxon>Anthozoa</taxon>
        <taxon>Hexacorallia</taxon>
        <taxon>Scleractinia</taxon>
        <taxon>Caryophylliina</taxon>
        <taxon>Caryophylliidae</taxon>
        <taxon>Desmophyllum</taxon>
    </lineage>
</organism>
<feature type="region of interest" description="Disordered" evidence="1">
    <location>
        <begin position="60"/>
        <end position="99"/>
    </location>
</feature>
<feature type="compositionally biased region" description="Basic and acidic residues" evidence="1">
    <location>
        <begin position="82"/>
        <end position="98"/>
    </location>
</feature>
<proteinExistence type="predicted"/>
<feature type="region of interest" description="Disordered" evidence="1">
    <location>
        <begin position="20"/>
        <end position="43"/>
    </location>
</feature>
<dbReference type="EMBL" id="MU825397">
    <property type="protein sequence ID" value="KAJ7394075.1"/>
    <property type="molecule type" value="Genomic_DNA"/>
</dbReference>
<evidence type="ECO:0000313" key="3">
    <source>
        <dbReference type="Proteomes" id="UP001163046"/>
    </source>
</evidence>
<keyword evidence="3" id="KW-1185">Reference proteome</keyword>
<sequence length="223" mass="24951">MHDGKLKYGVERESFFHDSEIFGNNDVHPNKNTQSVGRTSYKEQQEIVHAESKIEEGVVREKLASSQPQENLDVATTLDQTEEAKSDNKLTKNEKQDNGDVIAAATEVSNGNNEDSSAEQVPRVVDQGDSCIVISKEQRDENVTDADDTEVTVHSESDVQHSVADKDDNSSEVVLVKNTTQDEIDLTVIQTIETTFDQDIGENEKPCTNENLNLRKKRYQKVL</sequence>
<feature type="compositionally biased region" description="Basic and acidic residues" evidence="1">
    <location>
        <begin position="151"/>
        <end position="169"/>
    </location>
</feature>
<feature type="region of interest" description="Disordered" evidence="1">
    <location>
        <begin position="150"/>
        <end position="169"/>
    </location>
</feature>
<reference evidence="2" key="1">
    <citation type="submission" date="2023-01" db="EMBL/GenBank/DDBJ databases">
        <title>Genome assembly of the deep-sea coral Lophelia pertusa.</title>
        <authorList>
            <person name="Herrera S."/>
            <person name="Cordes E."/>
        </authorList>
    </citation>
    <scope>NUCLEOTIDE SEQUENCE</scope>
    <source>
        <strain evidence="2">USNM1676648</strain>
        <tissue evidence="2">Polyp</tissue>
    </source>
</reference>
<dbReference type="Proteomes" id="UP001163046">
    <property type="component" value="Unassembled WGS sequence"/>
</dbReference>
<gene>
    <name evidence="2" type="ORF">OS493_003749</name>
</gene>
<comment type="caution">
    <text evidence="2">The sequence shown here is derived from an EMBL/GenBank/DDBJ whole genome shotgun (WGS) entry which is preliminary data.</text>
</comment>
<name>A0A9X0A6G0_9CNID</name>
<evidence type="ECO:0000313" key="2">
    <source>
        <dbReference type="EMBL" id="KAJ7394075.1"/>
    </source>
</evidence>